<dbReference type="PROSITE" id="PS50235">
    <property type="entry name" value="USP_3"/>
    <property type="match status" value="1"/>
</dbReference>
<keyword evidence="3" id="KW-1185">Reference proteome</keyword>
<dbReference type="SUPFAM" id="SSF54001">
    <property type="entry name" value="Cysteine proteinases"/>
    <property type="match status" value="1"/>
</dbReference>
<protein>
    <recommendedName>
        <fullName evidence="1">USP domain-containing protein</fullName>
    </recommendedName>
</protein>
<feature type="domain" description="USP" evidence="1">
    <location>
        <begin position="35"/>
        <end position="82"/>
    </location>
</feature>
<proteinExistence type="predicted"/>
<dbReference type="InterPro" id="IPR028889">
    <property type="entry name" value="USP"/>
</dbReference>
<dbReference type="InterPro" id="IPR001394">
    <property type="entry name" value="Peptidase_C19_UCH"/>
</dbReference>
<organism evidence="2 3">
    <name type="scientific">Bonamia ostreae</name>
    <dbReference type="NCBI Taxonomy" id="126728"/>
    <lineage>
        <taxon>Eukaryota</taxon>
        <taxon>Sar</taxon>
        <taxon>Rhizaria</taxon>
        <taxon>Endomyxa</taxon>
        <taxon>Ascetosporea</taxon>
        <taxon>Haplosporida</taxon>
        <taxon>Bonamia</taxon>
    </lineage>
</organism>
<comment type="caution">
    <text evidence="2">The sequence shown here is derived from an EMBL/GenBank/DDBJ whole genome shotgun (WGS) entry which is preliminary data.</text>
</comment>
<evidence type="ECO:0000313" key="2">
    <source>
        <dbReference type="EMBL" id="MES1923554.1"/>
    </source>
</evidence>
<dbReference type="PROSITE" id="PS00972">
    <property type="entry name" value="USP_1"/>
    <property type="match status" value="1"/>
</dbReference>
<dbReference type="Gene3D" id="3.90.70.10">
    <property type="entry name" value="Cysteine proteinases"/>
    <property type="match status" value="1"/>
</dbReference>
<name>A0ABV2AV58_9EUKA</name>
<dbReference type="Proteomes" id="UP001439008">
    <property type="component" value="Unassembled WGS sequence"/>
</dbReference>
<accession>A0ABV2AV58</accession>
<sequence length="82" mass="9409">MNSKAEITEKALKMENVFTTQSESALINNDKLTVPGFSNIGNTCYANSILQSLLNTSKLRQFLLRKWVFRKFLKVVNIIAKW</sequence>
<dbReference type="InterPro" id="IPR038765">
    <property type="entry name" value="Papain-like_cys_pep_sf"/>
</dbReference>
<gene>
    <name evidence="2" type="ORF">MHBO_005146</name>
</gene>
<evidence type="ECO:0000313" key="3">
    <source>
        <dbReference type="Proteomes" id="UP001439008"/>
    </source>
</evidence>
<dbReference type="InterPro" id="IPR018200">
    <property type="entry name" value="USP_CS"/>
</dbReference>
<dbReference type="EMBL" id="JBDODL010006869">
    <property type="protein sequence ID" value="MES1923554.1"/>
    <property type="molecule type" value="Genomic_DNA"/>
</dbReference>
<dbReference type="Pfam" id="PF00443">
    <property type="entry name" value="UCH"/>
    <property type="match status" value="1"/>
</dbReference>
<evidence type="ECO:0000259" key="1">
    <source>
        <dbReference type="PROSITE" id="PS50235"/>
    </source>
</evidence>
<reference evidence="2 3" key="1">
    <citation type="journal article" date="2024" name="BMC Biol.">
        <title>Comparative genomics of Ascetosporea gives new insight into the evolutionary basis for animal parasitism in Rhizaria.</title>
        <authorList>
            <person name="Hiltunen Thoren M."/>
            <person name="Onut-Brannstrom I."/>
            <person name="Alfjorden A."/>
            <person name="Peckova H."/>
            <person name="Swords F."/>
            <person name="Hooper C."/>
            <person name="Holzer A.S."/>
            <person name="Bass D."/>
            <person name="Burki F."/>
        </authorList>
    </citation>
    <scope>NUCLEOTIDE SEQUENCE [LARGE SCALE GENOMIC DNA]</scope>
    <source>
        <strain evidence="2">20-A016</strain>
    </source>
</reference>